<dbReference type="EMBL" id="CAJVPP010003699">
    <property type="protein sequence ID" value="CAG8635225.1"/>
    <property type="molecule type" value="Genomic_DNA"/>
</dbReference>
<dbReference type="AlphaFoldDB" id="A0A9N9GYZ2"/>
<feature type="compositionally biased region" description="Basic and acidic residues" evidence="1">
    <location>
        <begin position="86"/>
        <end position="99"/>
    </location>
</feature>
<evidence type="ECO:0000313" key="2">
    <source>
        <dbReference type="EMBL" id="CAG8635225.1"/>
    </source>
</evidence>
<keyword evidence="3" id="KW-1185">Reference proteome</keyword>
<proteinExistence type="predicted"/>
<reference evidence="2" key="1">
    <citation type="submission" date="2021-06" db="EMBL/GenBank/DDBJ databases">
        <authorList>
            <person name="Kallberg Y."/>
            <person name="Tangrot J."/>
            <person name="Rosling A."/>
        </authorList>
    </citation>
    <scope>NUCLEOTIDE SEQUENCE</scope>
    <source>
        <strain evidence="2">87-6 pot B 2015</strain>
    </source>
</reference>
<feature type="region of interest" description="Disordered" evidence="1">
    <location>
        <begin position="86"/>
        <end position="106"/>
    </location>
</feature>
<comment type="caution">
    <text evidence="2">The sequence shown here is derived from an EMBL/GenBank/DDBJ whole genome shotgun (WGS) entry which is preliminary data.</text>
</comment>
<name>A0A9N9GYZ2_FUNMO</name>
<accession>A0A9N9GYZ2</accession>
<protein>
    <submittedName>
        <fullName evidence="2">13017_t:CDS:1</fullName>
    </submittedName>
</protein>
<sequence length="426" mass="49299">MDEQYKTVVEALGNFANEKVSEEVKDFWEDKKLDQKLNTLDKKRKIVEAEGIVNFLQTGNERLNDTSKMVHKSQLNFLERNEAKRSRIDEEKEAEDANKNESVANNKYNLRERGNINYNEEGLSKKQCGYTTPSPGSPTLHPLPMDNSFSFKYDDQYIWFSFTHEIHQQIAPAQQIELSSECETKFRKAIKQATKESRQKAIKLLLTELSNDETFDENLGSVILKGLEMLPSDKLRNEPSEITLITNYLDYIMKGAFHDADKHIVQWPNTALNEREVSPPSQKTNVYKNCCDLIRLGVFMKDCMDFAIEKGAGINVIGFQCVGHTIDFYMIDLIEGIYVMVHIGQVSVPASLKEMLFFVDQIEILLDIREIFKKSFNILYDKLCNPNLPSVKTMFKRDTLSTPQFNNLVNRTRDCHRICPFYYGRF</sequence>
<gene>
    <name evidence="2" type="ORF">FMOSSE_LOCUS10696</name>
</gene>
<evidence type="ECO:0000313" key="3">
    <source>
        <dbReference type="Proteomes" id="UP000789375"/>
    </source>
</evidence>
<organism evidence="2 3">
    <name type="scientific">Funneliformis mosseae</name>
    <name type="common">Endomycorrhizal fungus</name>
    <name type="synonym">Glomus mosseae</name>
    <dbReference type="NCBI Taxonomy" id="27381"/>
    <lineage>
        <taxon>Eukaryota</taxon>
        <taxon>Fungi</taxon>
        <taxon>Fungi incertae sedis</taxon>
        <taxon>Mucoromycota</taxon>
        <taxon>Glomeromycotina</taxon>
        <taxon>Glomeromycetes</taxon>
        <taxon>Glomerales</taxon>
        <taxon>Glomeraceae</taxon>
        <taxon>Funneliformis</taxon>
    </lineage>
</organism>
<evidence type="ECO:0000256" key="1">
    <source>
        <dbReference type="SAM" id="MobiDB-lite"/>
    </source>
</evidence>
<dbReference type="Proteomes" id="UP000789375">
    <property type="component" value="Unassembled WGS sequence"/>
</dbReference>